<proteinExistence type="predicted"/>
<reference evidence="1 2" key="1">
    <citation type="submission" date="2023-08" db="EMBL/GenBank/DDBJ databases">
        <title>Black Yeasts Isolated from many extreme environments.</title>
        <authorList>
            <person name="Coleine C."/>
            <person name="Stajich J.E."/>
            <person name="Selbmann L."/>
        </authorList>
    </citation>
    <scope>NUCLEOTIDE SEQUENCE [LARGE SCALE GENOMIC DNA]</scope>
    <source>
        <strain evidence="1 2">CCFEE 5910</strain>
    </source>
</reference>
<keyword evidence="2" id="KW-1185">Reference proteome</keyword>
<dbReference type="Proteomes" id="UP001309876">
    <property type="component" value="Unassembled WGS sequence"/>
</dbReference>
<dbReference type="EMBL" id="JAVRRJ010000004">
    <property type="protein sequence ID" value="KAK5085194.1"/>
    <property type="molecule type" value="Genomic_DNA"/>
</dbReference>
<organism evidence="1 2">
    <name type="scientific">Lithohypha guttulata</name>
    <dbReference type="NCBI Taxonomy" id="1690604"/>
    <lineage>
        <taxon>Eukaryota</taxon>
        <taxon>Fungi</taxon>
        <taxon>Dikarya</taxon>
        <taxon>Ascomycota</taxon>
        <taxon>Pezizomycotina</taxon>
        <taxon>Eurotiomycetes</taxon>
        <taxon>Chaetothyriomycetidae</taxon>
        <taxon>Chaetothyriales</taxon>
        <taxon>Trichomeriaceae</taxon>
        <taxon>Lithohypha</taxon>
    </lineage>
</organism>
<evidence type="ECO:0000313" key="1">
    <source>
        <dbReference type="EMBL" id="KAK5085194.1"/>
    </source>
</evidence>
<protein>
    <submittedName>
        <fullName evidence="1">Uncharacterized protein</fullName>
    </submittedName>
</protein>
<sequence length="79" mass="9262">MPSNLSAEQMEELRVKWVHLAKVKHPLTISFSIEHNGGRRGGWTEEQVQMCMDYFRPTKERFKELSEEVAKAKQEADKK</sequence>
<gene>
    <name evidence="1" type="ORF">LTR05_004473</name>
</gene>
<dbReference type="AlphaFoldDB" id="A0AAN7T098"/>
<name>A0AAN7T098_9EURO</name>
<evidence type="ECO:0000313" key="2">
    <source>
        <dbReference type="Proteomes" id="UP001309876"/>
    </source>
</evidence>
<comment type="caution">
    <text evidence="1">The sequence shown here is derived from an EMBL/GenBank/DDBJ whole genome shotgun (WGS) entry which is preliminary data.</text>
</comment>
<accession>A0AAN7T098</accession>